<dbReference type="Gene3D" id="1.10.10.60">
    <property type="entry name" value="Homeodomain-like"/>
    <property type="match status" value="2"/>
</dbReference>
<dbReference type="RefSeq" id="WP_127079694.1">
    <property type="nucleotide sequence ID" value="NZ_RSCL01000002.1"/>
</dbReference>
<evidence type="ECO:0000313" key="6">
    <source>
        <dbReference type="Proteomes" id="UP000271624"/>
    </source>
</evidence>
<reference evidence="5" key="2">
    <citation type="journal article" date="2019" name="Genome Biol. Evol.">
        <title>Day and night: Metabolic profiles and evolutionary relationships of six axenic non-marine cyanobacteria.</title>
        <authorList>
            <person name="Will S.E."/>
            <person name="Henke P."/>
            <person name="Boedeker C."/>
            <person name="Huang S."/>
            <person name="Brinkmann H."/>
            <person name="Rohde M."/>
            <person name="Jarek M."/>
            <person name="Friedl T."/>
            <person name="Seufert S."/>
            <person name="Schumacher M."/>
            <person name="Overmann J."/>
            <person name="Neumann-Schaal M."/>
            <person name="Petersen J."/>
        </authorList>
    </citation>
    <scope>NUCLEOTIDE SEQUENCE [LARGE SCALE GENOMIC DNA]</scope>
    <source>
        <strain evidence="5">PCC 7102</strain>
    </source>
</reference>
<keyword evidence="1" id="KW-0805">Transcription regulation</keyword>
<organism evidence="5 6">
    <name type="scientific">Dulcicalothrix desertica PCC 7102</name>
    <dbReference type="NCBI Taxonomy" id="232991"/>
    <lineage>
        <taxon>Bacteria</taxon>
        <taxon>Bacillati</taxon>
        <taxon>Cyanobacteriota</taxon>
        <taxon>Cyanophyceae</taxon>
        <taxon>Nostocales</taxon>
        <taxon>Calotrichaceae</taxon>
        <taxon>Dulcicalothrix</taxon>
    </lineage>
</organism>
<protein>
    <recommendedName>
        <fullName evidence="4">HTH araC/xylS-type domain-containing protein</fullName>
    </recommendedName>
</protein>
<evidence type="ECO:0000256" key="2">
    <source>
        <dbReference type="ARBA" id="ARBA00023125"/>
    </source>
</evidence>
<name>A0A3S1DFS7_9CYAN</name>
<dbReference type="AlphaFoldDB" id="A0A3S1DFS7"/>
<dbReference type="InterPro" id="IPR018060">
    <property type="entry name" value="HTH_AraC"/>
</dbReference>
<sequence>MANYEPPEHLHLLDSFELGWDNLNLIYEIEPADCTPEIELGMDFICIALDNFCASFMMDARWRRCEYAKGDIIIIPSTQVFPRTQLDRETPLLELFLNRDILRDAAANFGSSDIELVRQLQVNDPLIEQMGLAMMAEVKIGGASSRLYIESMTTALTVHLLRRYCSRSLEIKQYTDGLPKYKLDQIIEYIRTHLENNLTLQELAGVVCISTTYFASLFKQSMGVTPHQYVTQCRVEKAKQLLRQTHLTLVEVCLQVGFQNQSHFTRVFKQYTKLTPKVYRDLL</sequence>
<accession>A0A3S1DFS7</accession>
<evidence type="ECO:0000313" key="5">
    <source>
        <dbReference type="EMBL" id="RUT09088.1"/>
    </source>
</evidence>
<dbReference type="GO" id="GO:0003700">
    <property type="term" value="F:DNA-binding transcription factor activity"/>
    <property type="evidence" value="ECO:0007669"/>
    <property type="project" value="InterPro"/>
</dbReference>
<keyword evidence="2" id="KW-0238">DNA-binding</keyword>
<reference evidence="5" key="1">
    <citation type="submission" date="2018-12" db="EMBL/GenBank/DDBJ databases">
        <authorList>
            <person name="Will S."/>
            <person name="Neumann-Schaal M."/>
            <person name="Henke P."/>
        </authorList>
    </citation>
    <scope>NUCLEOTIDE SEQUENCE</scope>
    <source>
        <strain evidence="5">PCC 7102</strain>
    </source>
</reference>
<keyword evidence="6" id="KW-1185">Reference proteome</keyword>
<comment type="caution">
    <text evidence="5">The sequence shown here is derived from an EMBL/GenBank/DDBJ whole genome shotgun (WGS) entry which is preliminary data.</text>
</comment>
<feature type="domain" description="HTH araC/xylS-type" evidence="4">
    <location>
        <begin position="184"/>
        <end position="282"/>
    </location>
</feature>
<dbReference type="SUPFAM" id="SSF46689">
    <property type="entry name" value="Homeodomain-like"/>
    <property type="match status" value="2"/>
</dbReference>
<keyword evidence="3" id="KW-0804">Transcription</keyword>
<evidence type="ECO:0000259" key="4">
    <source>
        <dbReference type="PROSITE" id="PS01124"/>
    </source>
</evidence>
<dbReference type="InterPro" id="IPR009057">
    <property type="entry name" value="Homeodomain-like_sf"/>
</dbReference>
<evidence type="ECO:0000256" key="1">
    <source>
        <dbReference type="ARBA" id="ARBA00023015"/>
    </source>
</evidence>
<dbReference type="PANTHER" id="PTHR46796">
    <property type="entry name" value="HTH-TYPE TRANSCRIPTIONAL ACTIVATOR RHAS-RELATED"/>
    <property type="match status" value="1"/>
</dbReference>
<evidence type="ECO:0000256" key="3">
    <source>
        <dbReference type="ARBA" id="ARBA00023163"/>
    </source>
</evidence>
<dbReference type="PROSITE" id="PS00041">
    <property type="entry name" value="HTH_ARAC_FAMILY_1"/>
    <property type="match status" value="1"/>
</dbReference>
<dbReference type="Proteomes" id="UP000271624">
    <property type="component" value="Unassembled WGS sequence"/>
</dbReference>
<gene>
    <name evidence="5" type="ORF">DSM106972_011410</name>
</gene>
<proteinExistence type="predicted"/>
<dbReference type="Pfam" id="PF12833">
    <property type="entry name" value="HTH_18"/>
    <property type="match status" value="1"/>
</dbReference>
<dbReference type="OrthoDB" id="516605at2"/>
<dbReference type="PRINTS" id="PR00032">
    <property type="entry name" value="HTHARAC"/>
</dbReference>
<dbReference type="PROSITE" id="PS01124">
    <property type="entry name" value="HTH_ARAC_FAMILY_2"/>
    <property type="match status" value="1"/>
</dbReference>
<dbReference type="InterPro" id="IPR018062">
    <property type="entry name" value="HTH_AraC-typ_CS"/>
</dbReference>
<dbReference type="PANTHER" id="PTHR46796:SF6">
    <property type="entry name" value="ARAC SUBFAMILY"/>
    <property type="match status" value="1"/>
</dbReference>
<dbReference type="GO" id="GO:0043565">
    <property type="term" value="F:sequence-specific DNA binding"/>
    <property type="evidence" value="ECO:0007669"/>
    <property type="project" value="InterPro"/>
</dbReference>
<dbReference type="EMBL" id="RSCL01000002">
    <property type="protein sequence ID" value="RUT09088.1"/>
    <property type="molecule type" value="Genomic_DNA"/>
</dbReference>
<dbReference type="InterPro" id="IPR050204">
    <property type="entry name" value="AraC_XylS_family_regulators"/>
</dbReference>
<dbReference type="SMART" id="SM00342">
    <property type="entry name" value="HTH_ARAC"/>
    <property type="match status" value="1"/>
</dbReference>
<dbReference type="InterPro" id="IPR020449">
    <property type="entry name" value="Tscrpt_reg_AraC-type_HTH"/>
</dbReference>